<accession>A0ABQ0RH81</accession>
<dbReference type="SUPFAM" id="SSF53613">
    <property type="entry name" value="Ribokinase-like"/>
    <property type="match status" value="1"/>
</dbReference>
<proteinExistence type="predicted"/>
<dbReference type="InterPro" id="IPR029056">
    <property type="entry name" value="Ribokinase-like"/>
</dbReference>
<keyword evidence="5" id="KW-1185">Reference proteome</keyword>
<dbReference type="Gene3D" id="3.40.1190.20">
    <property type="match status" value="1"/>
</dbReference>
<reference evidence="4 5" key="1">
    <citation type="submission" date="2019-06" db="EMBL/GenBank/DDBJ databases">
        <title>Whole genome shotgun sequence of Glutamicibacter nicotianae NBRC 14234.</title>
        <authorList>
            <person name="Hosoyama A."/>
            <person name="Uohara A."/>
            <person name="Ohji S."/>
            <person name="Ichikawa N."/>
        </authorList>
    </citation>
    <scope>NUCLEOTIDE SEQUENCE [LARGE SCALE GENOMIC DNA]</scope>
    <source>
        <strain evidence="4 5">NBRC 14234</strain>
    </source>
</reference>
<organism evidence="4 5">
    <name type="scientific">Glutamicibacter nicotianae</name>
    <name type="common">Arthrobacter nicotianae</name>
    <dbReference type="NCBI Taxonomy" id="37929"/>
    <lineage>
        <taxon>Bacteria</taxon>
        <taxon>Bacillati</taxon>
        <taxon>Actinomycetota</taxon>
        <taxon>Actinomycetes</taxon>
        <taxon>Micrococcales</taxon>
        <taxon>Micrococcaceae</taxon>
        <taxon>Glutamicibacter</taxon>
    </lineage>
</organism>
<evidence type="ECO:0000256" key="1">
    <source>
        <dbReference type="ARBA" id="ARBA00022679"/>
    </source>
</evidence>
<evidence type="ECO:0000313" key="5">
    <source>
        <dbReference type="Proteomes" id="UP000316242"/>
    </source>
</evidence>
<dbReference type="Pfam" id="PF00294">
    <property type="entry name" value="PfkB"/>
    <property type="match status" value="1"/>
</dbReference>
<dbReference type="PANTHER" id="PTHR10584:SF166">
    <property type="entry name" value="RIBOKINASE"/>
    <property type="match status" value="1"/>
</dbReference>
<dbReference type="InterPro" id="IPR011611">
    <property type="entry name" value="PfkB_dom"/>
</dbReference>
<gene>
    <name evidence="4" type="primary">rbsK_1</name>
    <name evidence="4" type="ORF">ANI01nite_03760</name>
</gene>
<feature type="domain" description="Carbohydrate kinase PfkB" evidence="3">
    <location>
        <begin position="28"/>
        <end position="275"/>
    </location>
</feature>
<evidence type="ECO:0000259" key="3">
    <source>
        <dbReference type="Pfam" id="PF00294"/>
    </source>
</evidence>
<sequence>MSQQPKVLVCGPSSWNQLVELDHLPDPRPQQLLANSAWRTVGGTSAGKALHLSSLGVATELFTQVGDDESGRALRRALLGAGINLQVVPSASTEQHVNLMAGGQRVSVYLATPSTPADADVEAVCAAVREADLAVIDLSELGLRVIERLRGPAVPLWVDLHDFDGFTSFHQPFLGAASVVFMNDDATSDPWELLAGCLRRGPGLGICTLGEQGAVAMDRQGRRWEVAAPKVEVVDTNGAGDAFMAGFLAARLRGAPVQASMEAAASSAAAALSSRHLHPKLAQLPA</sequence>
<name>A0ABQ0RH81_GLUNI</name>
<dbReference type="RefSeq" id="WP_141355545.1">
    <property type="nucleotide sequence ID" value="NZ_BAAAWM010000001.1"/>
</dbReference>
<keyword evidence="1" id="KW-0808">Transferase</keyword>
<comment type="caution">
    <text evidence="4">The sequence shown here is derived from an EMBL/GenBank/DDBJ whole genome shotgun (WGS) entry which is preliminary data.</text>
</comment>
<dbReference type="EMBL" id="BJNE01000001">
    <property type="protein sequence ID" value="GEC11173.1"/>
    <property type="molecule type" value="Genomic_DNA"/>
</dbReference>
<dbReference type="InterPro" id="IPR002173">
    <property type="entry name" value="Carboh/pur_kinase_PfkB_CS"/>
</dbReference>
<evidence type="ECO:0000313" key="4">
    <source>
        <dbReference type="EMBL" id="GEC11173.1"/>
    </source>
</evidence>
<dbReference type="PANTHER" id="PTHR10584">
    <property type="entry name" value="SUGAR KINASE"/>
    <property type="match status" value="1"/>
</dbReference>
<keyword evidence="2" id="KW-0418">Kinase</keyword>
<dbReference type="PROSITE" id="PS00584">
    <property type="entry name" value="PFKB_KINASES_2"/>
    <property type="match status" value="1"/>
</dbReference>
<dbReference type="Proteomes" id="UP000316242">
    <property type="component" value="Unassembled WGS sequence"/>
</dbReference>
<protein>
    <submittedName>
        <fullName evidence="4">Ribokinase</fullName>
    </submittedName>
</protein>
<evidence type="ECO:0000256" key="2">
    <source>
        <dbReference type="ARBA" id="ARBA00022777"/>
    </source>
</evidence>